<dbReference type="FunFam" id="1.10.472.10:FF:000069">
    <property type="entry name" value="Cyclin-D5-1"/>
    <property type="match status" value="1"/>
</dbReference>
<evidence type="ECO:0000256" key="4">
    <source>
        <dbReference type="ARBA" id="ARBA00023127"/>
    </source>
</evidence>
<dbReference type="FunFam" id="1.10.472.10:FF:000219">
    <property type="entry name" value="Cyclin-D5-1"/>
    <property type="match status" value="1"/>
</dbReference>
<dbReference type="SMART" id="SM00385">
    <property type="entry name" value="CYCLIN"/>
    <property type="match status" value="1"/>
</dbReference>
<sequence>MGDFEDHSSSWSMSGLLCHETEASCLNEDEEACTCFDEKDNFHNMGCDSDRTCYVLDTEDVEYIERLIEMEKAGFVHTGLSLSSFDDCSAMIYNHQWLKRARLDAIRWILNTRAIFGFQFQTAYLSMTYFDLFLSKRFVDEGKVWAIRLLCLACLSLAAKMEECRVPPLTEFPLEEYCFESKTIQRMELLVLSALDWKMRLVTPFAYVHYFIHKIYGESRSQETASKVVELIVAIIKDINLLDHRPSIIAAAAVLAASNENLTRKELEHKMDSISCWGSVENEHTFSCYIAMQRVEMVKLKTPEKVVSTDSSSICSSAIDVQGNSCFTSGAGLKRRLTFNDSDNNYPVKKIFRLQ</sequence>
<dbReference type="CDD" id="cd20544">
    <property type="entry name" value="CYCLIN_AtCycD-like_rpt2"/>
    <property type="match status" value="1"/>
</dbReference>
<evidence type="ECO:0000259" key="9">
    <source>
        <dbReference type="SMART" id="SM01332"/>
    </source>
</evidence>
<proteinExistence type="inferred from homology"/>
<dbReference type="GO" id="GO:0051301">
    <property type="term" value="P:cell division"/>
    <property type="evidence" value="ECO:0007669"/>
    <property type="project" value="UniProtKB-KW"/>
</dbReference>
<dbReference type="SMART" id="SM01332">
    <property type="entry name" value="Cyclin_C"/>
    <property type="match status" value="1"/>
</dbReference>
<dbReference type="Pfam" id="PF02984">
    <property type="entry name" value="Cyclin_C"/>
    <property type="match status" value="1"/>
</dbReference>
<dbReference type="Pfam" id="PF00134">
    <property type="entry name" value="Cyclin_N"/>
    <property type="match status" value="1"/>
</dbReference>
<evidence type="ECO:0000256" key="7">
    <source>
        <dbReference type="RuleBase" id="RU000383"/>
    </source>
</evidence>
<reference evidence="10" key="1">
    <citation type="submission" date="2022-02" db="EMBL/GenBank/DDBJ databases">
        <authorList>
            <person name="Henning P.M."/>
            <person name="McCubbin A.G."/>
            <person name="Shore J.S."/>
        </authorList>
    </citation>
    <scope>NUCLEOTIDE SEQUENCE</scope>
    <source>
        <strain evidence="10">F60SS</strain>
        <tissue evidence="10">Leaves</tissue>
    </source>
</reference>
<comment type="similarity">
    <text evidence="1">Belongs to the cyclin family. Cyclin D subfamily.</text>
</comment>
<evidence type="ECO:0000256" key="2">
    <source>
        <dbReference type="ARBA" id="ARBA00011177"/>
    </source>
</evidence>
<dbReference type="Gene3D" id="1.10.472.10">
    <property type="entry name" value="Cyclin-like"/>
    <property type="match status" value="2"/>
</dbReference>
<dbReference type="AlphaFoldDB" id="A0A9Q0FCC5"/>
<comment type="subunit">
    <text evidence="2">Interacts with the CDC2 protein kinase to form a serine/threonine kinase holoenzyme complex also known as maturation promoting factor (MPF). The cyclin subunit imparts substrate specificity to the complex.</text>
</comment>
<accession>A0A9Q0FCC5</accession>
<dbReference type="InterPro" id="IPR006671">
    <property type="entry name" value="Cyclin_N"/>
</dbReference>
<evidence type="ECO:0000256" key="5">
    <source>
        <dbReference type="ARBA" id="ARBA00023306"/>
    </source>
</evidence>
<dbReference type="InterPro" id="IPR036915">
    <property type="entry name" value="Cyclin-like_sf"/>
</dbReference>
<dbReference type="Proteomes" id="UP001141552">
    <property type="component" value="Unassembled WGS sequence"/>
</dbReference>
<dbReference type="InterPro" id="IPR039361">
    <property type="entry name" value="Cyclin"/>
</dbReference>
<protein>
    <recommendedName>
        <fullName evidence="6">B-like cyclin</fullName>
    </recommendedName>
</protein>
<dbReference type="EMBL" id="JAKUCV010006104">
    <property type="protein sequence ID" value="KAJ4828702.1"/>
    <property type="molecule type" value="Genomic_DNA"/>
</dbReference>
<feature type="domain" description="Cyclin C-terminal" evidence="9">
    <location>
        <begin position="202"/>
        <end position="313"/>
    </location>
</feature>
<keyword evidence="11" id="KW-1185">Reference proteome</keyword>
<keyword evidence="4 7" id="KW-0195">Cyclin</keyword>
<evidence type="ECO:0000313" key="11">
    <source>
        <dbReference type="Proteomes" id="UP001141552"/>
    </source>
</evidence>
<feature type="domain" description="Cyclin-like" evidence="8">
    <location>
        <begin position="107"/>
        <end position="193"/>
    </location>
</feature>
<comment type="caution">
    <text evidence="10">The sequence shown here is derived from an EMBL/GenBank/DDBJ whole genome shotgun (WGS) entry which is preliminary data.</text>
</comment>
<name>A0A9Q0FCC5_9ROSI</name>
<evidence type="ECO:0000256" key="6">
    <source>
        <dbReference type="ARBA" id="ARBA00032263"/>
    </source>
</evidence>
<organism evidence="10 11">
    <name type="scientific">Turnera subulata</name>
    <dbReference type="NCBI Taxonomy" id="218843"/>
    <lineage>
        <taxon>Eukaryota</taxon>
        <taxon>Viridiplantae</taxon>
        <taxon>Streptophyta</taxon>
        <taxon>Embryophyta</taxon>
        <taxon>Tracheophyta</taxon>
        <taxon>Spermatophyta</taxon>
        <taxon>Magnoliopsida</taxon>
        <taxon>eudicotyledons</taxon>
        <taxon>Gunneridae</taxon>
        <taxon>Pentapetalae</taxon>
        <taxon>rosids</taxon>
        <taxon>fabids</taxon>
        <taxon>Malpighiales</taxon>
        <taxon>Passifloraceae</taxon>
        <taxon>Turnera</taxon>
    </lineage>
</organism>
<gene>
    <name evidence="10" type="ORF">Tsubulata_039231</name>
</gene>
<keyword evidence="3" id="KW-0132">Cell division</keyword>
<dbReference type="PANTHER" id="PTHR10177">
    <property type="entry name" value="CYCLINS"/>
    <property type="match status" value="1"/>
</dbReference>
<evidence type="ECO:0000256" key="1">
    <source>
        <dbReference type="ARBA" id="ARBA00009065"/>
    </source>
</evidence>
<dbReference type="InterPro" id="IPR013763">
    <property type="entry name" value="Cyclin-like_dom"/>
</dbReference>
<evidence type="ECO:0000313" key="10">
    <source>
        <dbReference type="EMBL" id="KAJ4828702.1"/>
    </source>
</evidence>
<keyword evidence="5" id="KW-0131">Cell cycle</keyword>
<dbReference type="InterPro" id="IPR004367">
    <property type="entry name" value="Cyclin_C-dom"/>
</dbReference>
<evidence type="ECO:0000256" key="3">
    <source>
        <dbReference type="ARBA" id="ARBA00022618"/>
    </source>
</evidence>
<dbReference type="SUPFAM" id="SSF47954">
    <property type="entry name" value="Cyclin-like"/>
    <property type="match status" value="2"/>
</dbReference>
<evidence type="ECO:0000259" key="8">
    <source>
        <dbReference type="SMART" id="SM00385"/>
    </source>
</evidence>
<dbReference type="OrthoDB" id="306099at2759"/>
<reference evidence="10" key="2">
    <citation type="journal article" date="2023" name="Plants (Basel)">
        <title>Annotation of the Turnera subulata (Passifloraceae) Draft Genome Reveals the S-Locus Evolved after the Divergence of Turneroideae from Passifloroideae in a Stepwise Manner.</title>
        <authorList>
            <person name="Henning P.M."/>
            <person name="Roalson E.H."/>
            <person name="Mir W."/>
            <person name="McCubbin A.G."/>
            <person name="Shore J.S."/>
        </authorList>
    </citation>
    <scope>NUCLEOTIDE SEQUENCE</scope>
    <source>
        <strain evidence="10">F60SS</strain>
    </source>
</reference>